<dbReference type="PROSITE" id="PS00911">
    <property type="entry name" value="DHODEHASE_1"/>
    <property type="match status" value="1"/>
</dbReference>
<keyword evidence="5 9" id="KW-0285">Flavoprotein</keyword>
<keyword evidence="4 9" id="KW-0963">Cytoplasm</keyword>
<dbReference type="InterPro" id="IPR024920">
    <property type="entry name" value="Dihydroorotate_DH_1"/>
</dbReference>
<feature type="binding site" evidence="9">
    <location>
        <begin position="246"/>
        <end position="247"/>
    </location>
    <ligand>
        <name>FMN</name>
        <dbReference type="ChEBI" id="CHEBI:58210"/>
    </ligand>
</feature>
<comment type="catalytic activity">
    <reaction evidence="9">
        <text>(S)-dihydroorotate + A = orotate + AH2</text>
        <dbReference type="Rhea" id="RHEA:18073"/>
        <dbReference type="ChEBI" id="CHEBI:13193"/>
        <dbReference type="ChEBI" id="CHEBI:17499"/>
        <dbReference type="ChEBI" id="CHEBI:30839"/>
        <dbReference type="ChEBI" id="CHEBI:30864"/>
    </reaction>
</comment>
<dbReference type="NCBIfam" id="NF005574">
    <property type="entry name" value="PRK07259.1"/>
    <property type="match status" value="1"/>
</dbReference>
<dbReference type="EC" id="1.3.-.-" evidence="9"/>
<evidence type="ECO:0000256" key="2">
    <source>
        <dbReference type="ARBA" id="ARBA00004725"/>
    </source>
</evidence>
<protein>
    <recommendedName>
        <fullName evidence="9">Dihydroorotate dehydrogenase</fullName>
        <shortName evidence="9">DHOD</shortName>
        <shortName evidence="9">DHODase</shortName>
        <shortName evidence="9">DHOdehase</shortName>
        <ecNumber evidence="9">1.3.-.-</ecNumber>
    </recommendedName>
</protein>
<keyword evidence="7 9" id="KW-0665">Pyrimidine biosynthesis</keyword>
<evidence type="ECO:0000256" key="6">
    <source>
        <dbReference type="ARBA" id="ARBA00022643"/>
    </source>
</evidence>
<feature type="active site" description="Nucleophile" evidence="9">
    <location>
        <position position="135"/>
    </location>
</feature>
<name>A0A2M7IIE6_9BACT</name>
<evidence type="ECO:0000256" key="1">
    <source>
        <dbReference type="ARBA" id="ARBA00004496"/>
    </source>
</evidence>
<evidence type="ECO:0000256" key="4">
    <source>
        <dbReference type="ARBA" id="ARBA00022490"/>
    </source>
</evidence>
<dbReference type="GO" id="GO:0004152">
    <property type="term" value="F:dihydroorotate dehydrogenase activity"/>
    <property type="evidence" value="ECO:0007669"/>
    <property type="project" value="UniProtKB-UniRule"/>
</dbReference>
<dbReference type="GO" id="GO:0005737">
    <property type="term" value="C:cytoplasm"/>
    <property type="evidence" value="ECO:0007669"/>
    <property type="project" value="UniProtKB-SubCell"/>
</dbReference>
<evidence type="ECO:0000256" key="9">
    <source>
        <dbReference type="HAMAP-Rule" id="MF_00224"/>
    </source>
</evidence>
<feature type="binding site" evidence="9">
    <location>
        <position position="46"/>
    </location>
    <ligand>
        <name>substrate</name>
    </ligand>
</feature>
<dbReference type="GO" id="GO:0006207">
    <property type="term" value="P:'de novo' pyrimidine nucleobase biosynthetic process"/>
    <property type="evidence" value="ECO:0007669"/>
    <property type="project" value="InterPro"/>
</dbReference>
<dbReference type="EMBL" id="PFGY01000058">
    <property type="protein sequence ID" value="PIW76294.1"/>
    <property type="molecule type" value="Genomic_DNA"/>
</dbReference>
<feature type="binding site" evidence="9">
    <location>
        <position position="132"/>
    </location>
    <ligand>
        <name>FMN</name>
        <dbReference type="ChEBI" id="CHEBI:58210"/>
    </ligand>
</feature>
<evidence type="ECO:0000256" key="7">
    <source>
        <dbReference type="ARBA" id="ARBA00022975"/>
    </source>
</evidence>
<feature type="binding site" evidence="9">
    <location>
        <begin position="71"/>
        <end position="75"/>
    </location>
    <ligand>
        <name>substrate</name>
    </ligand>
</feature>
<dbReference type="InterPro" id="IPR050074">
    <property type="entry name" value="DHO_dehydrogenase"/>
</dbReference>
<dbReference type="Gene3D" id="3.20.20.70">
    <property type="entry name" value="Aldolase class I"/>
    <property type="match status" value="1"/>
</dbReference>
<comment type="function">
    <text evidence="9">Catalyzes the conversion of dihydroorotate to orotate.</text>
</comment>
<dbReference type="PANTHER" id="PTHR48109">
    <property type="entry name" value="DIHYDROOROTATE DEHYDROGENASE (QUINONE), MITOCHONDRIAL-RELATED"/>
    <property type="match status" value="1"/>
</dbReference>
<dbReference type="SUPFAM" id="SSF51395">
    <property type="entry name" value="FMN-linked oxidoreductases"/>
    <property type="match status" value="1"/>
</dbReference>
<comment type="caution">
    <text evidence="11">The sequence shown here is derived from an EMBL/GenBank/DDBJ whole genome shotgun (WGS) entry which is preliminary data.</text>
</comment>
<dbReference type="Pfam" id="PF01180">
    <property type="entry name" value="DHO_dh"/>
    <property type="match status" value="1"/>
</dbReference>
<feature type="binding site" evidence="9">
    <location>
        <begin position="46"/>
        <end position="47"/>
    </location>
    <ligand>
        <name>FMN</name>
        <dbReference type="ChEBI" id="CHEBI:58210"/>
    </ligand>
</feature>
<proteinExistence type="inferred from homology"/>
<comment type="pathway">
    <text evidence="2 9">Pyrimidine metabolism; UMP biosynthesis via de novo pathway.</text>
</comment>
<dbReference type="GO" id="GO:0044205">
    <property type="term" value="P:'de novo' UMP biosynthetic process"/>
    <property type="evidence" value="ECO:0007669"/>
    <property type="project" value="UniProtKB-UniRule"/>
</dbReference>
<comment type="caution">
    <text evidence="9">Lacks conserved residue(s) required for the propagation of feature annotation.</text>
</comment>
<keyword evidence="8 9" id="KW-0560">Oxidoreductase</keyword>
<evidence type="ECO:0000256" key="5">
    <source>
        <dbReference type="ARBA" id="ARBA00022630"/>
    </source>
</evidence>
<organism evidence="11 12">
    <name type="scientific">Candidatus Portnoybacteria bacterium CG_4_8_14_3_um_filter_40_10</name>
    <dbReference type="NCBI Taxonomy" id="1974801"/>
    <lineage>
        <taxon>Bacteria</taxon>
        <taxon>Candidatus Portnoyibacteriota</taxon>
    </lineage>
</organism>
<feature type="binding site" evidence="9">
    <location>
        <position position="195"/>
    </location>
    <ligand>
        <name>FMN</name>
        <dbReference type="ChEBI" id="CHEBI:58210"/>
    </ligand>
</feature>
<comment type="subcellular location">
    <subcellularLocation>
        <location evidence="1 9">Cytoplasm</location>
    </subcellularLocation>
</comment>
<dbReference type="HAMAP" id="MF_00224">
    <property type="entry name" value="DHO_dh_type1"/>
    <property type="match status" value="1"/>
</dbReference>
<feature type="binding site" evidence="9">
    <location>
        <position position="132"/>
    </location>
    <ligand>
        <name>substrate</name>
    </ligand>
</feature>
<gene>
    <name evidence="9" type="primary">pyrD</name>
    <name evidence="11" type="ORF">CO001_02100</name>
</gene>
<evidence type="ECO:0000256" key="8">
    <source>
        <dbReference type="ARBA" id="ARBA00023002"/>
    </source>
</evidence>
<feature type="domain" description="Dihydroorotate dehydrogenase catalytic" evidence="10">
    <location>
        <begin position="5"/>
        <end position="290"/>
    </location>
</feature>
<dbReference type="InterPro" id="IPR005720">
    <property type="entry name" value="Dihydroorotate_DH_cat"/>
</dbReference>
<dbReference type="PANTHER" id="PTHR48109:SF1">
    <property type="entry name" value="DIHYDROOROTATE DEHYDROGENASE (FUMARATE)"/>
    <property type="match status" value="1"/>
</dbReference>
<evidence type="ECO:0000313" key="12">
    <source>
        <dbReference type="Proteomes" id="UP000229561"/>
    </source>
</evidence>
<accession>A0A2M7IIE6</accession>
<sequence>MKPDLSVRLADFVLKNPVMNCAGTMEPNEACIDLIKPQELGANVTKSLSLRAKEGNPQPRILEVPAGGLINRIGLQNLGVMNFVQEKIFQYVEFGAAALIVNIVGESIREFCQVAGVLEKKAKDYIIALEVNVSCPNVSNGLVFGSNAKLLFKLVKAVKSEVSLPLIIKLTPNVIDIGLIARAVEDGGADALSLINTVKSRAYIHSGPDVGQWIEGGLSGPVIKPIALQKVWEVSQAVNLPLIGMGGISNTQDALDFLRIEKVKAIAVGIATFRDPSTMEKIIAGLGKYLEEKGYKNIEEFKKKEVRK</sequence>
<feature type="binding site" evidence="9">
    <location>
        <begin position="196"/>
        <end position="197"/>
    </location>
    <ligand>
        <name>substrate</name>
    </ligand>
</feature>
<evidence type="ECO:0000256" key="3">
    <source>
        <dbReference type="ARBA" id="ARBA00008008"/>
    </source>
</evidence>
<dbReference type="UniPathway" id="UPA00070"/>
<comment type="cofactor">
    <cofactor evidence="9">
        <name>FMN</name>
        <dbReference type="ChEBI" id="CHEBI:58210"/>
    </cofactor>
    <text evidence="9">Binds 1 FMN per subunit.</text>
</comment>
<dbReference type="InterPro" id="IPR013785">
    <property type="entry name" value="Aldolase_TIM"/>
</dbReference>
<dbReference type="InterPro" id="IPR012135">
    <property type="entry name" value="Dihydroorotate_DH_1_2"/>
</dbReference>
<dbReference type="AlphaFoldDB" id="A0A2M7IIE6"/>
<feature type="binding site" evidence="9">
    <location>
        <position position="220"/>
    </location>
    <ligand>
        <name>FMN</name>
        <dbReference type="ChEBI" id="CHEBI:58210"/>
    </ligand>
</feature>
<feature type="binding site" evidence="9">
    <location>
        <position position="102"/>
    </location>
    <ligand>
        <name>FMN</name>
        <dbReference type="ChEBI" id="CHEBI:58210"/>
    </ligand>
</feature>
<evidence type="ECO:0000313" key="11">
    <source>
        <dbReference type="EMBL" id="PIW76294.1"/>
    </source>
</evidence>
<reference evidence="12" key="1">
    <citation type="submission" date="2017-09" db="EMBL/GenBank/DDBJ databases">
        <title>Depth-based differentiation of microbial function through sediment-hosted aquifers and enrichment of novel symbionts in the deep terrestrial subsurface.</title>
        <authorList>
            <person name="Probst A.J."/>
            <person name="Ladd B."/>
            <person name="Jarett J.K."/>
            <person name="Geller-Mcgrath D.E."/>
            <person name="Sieber C.M.K."/>
            <person name="Emerson J.B."/>
            <person name="Anantharaman K."/>
            <person name="Thomas B.C."/>
            <person name="Malmstrom R."/>
            <person name="Stieglmeier M."/>
            <person name="Klingl A."/>
            <person name="Woyke T."/>
            <person name="Ryan C.M."/>
            <person name="Banfield J.F."/>
        </authorList>
    </citation>
    <scope>NUCLEOTIDE SEQUENCE [LARGE SCALE GENOMIC DNA]</scope>
</reference>
<dbReference type="PIRSF" id="PIRSF000164">
    <property type="entry name" value="DHO_oxidase"/>
    <property type="match status" value="1"/>
</dbReference>
<feature type="binding site" evidence="9">
    <location>
        <position position="169"/>
    </location>
    <ligand>
        <name>FMN</name>
        <dbReference type="ChEBI" id="CHEBI:58210"/>
    </ligand>
</feature>
<dbReference type="InterPro" id="IPR001295">
    <property type="entry name" value="Dihydroorotate_DH_CS"/>
</dbReference>
<dbReference type="Proteomes" id="UP000229561">
    <property type="component" value="Unassembled WGS sequence"/>
</dbReference>
<comment type="similarity">
    <text evidence="3 9">Belongs to the dihydroorotate dehydrogenase family. Type 1 subfamily.</text>
</comment>
<evidence type="ECO:0000259" key="10">
    <source>
        <dbReference type="Pfam" id="PF01180"/>
    </source>
</evidence>
<keyword evidence="6 9" id="KW-0288">FMN</keyword>